<dbReference type="InterPro" id="IPR003838">
    <property type="entry name" value="ABC3_permease_C"/>
</dbReference>
<evidence type="ECO:0000256" key="6">
    <source>
        <dbReference type="ARBA" id="ARBA00038076"/>
    </source>
</evidence>
<keyword evidence="5 8" id="KW-0472">Membrane</keyword>
<accession>A0ABS4T9P7</accession>
<keyword evidence="4 8" id="KW-1133">Transmembrane helix</keyword>
<gene>
    <name evidence="11" type="ORF">JOF56_001535</name>
</gene>
<keyword evidence="3 8" id="KW-0812">Transmembrane</keyword>
<reference evidence="11 12" key="1">
    <citation type="submission" date="2021-03" db="EMBL/GenBank/DDBJ databases">
        <title>Sequencing the genomes of 1000 actinobacteria strains.</title>
        <authorList>
            <person name="Klenk H.-P."/>
        </authorList>
    </citation>
    <scope>NUCLEOTIDE SEQUENCE [LARGE SCALE GENOMIC DNA]</scope>
    <source>
        <strain evidence="11 12">DSM 46670</strain>
    </source>
</reference>
<evidence type="ECO:0000256" key="8">
    <source>
        <dbReference type="SAM" id="Phobius"/>
    </source>
</evidence>
<feature type="transmembrane region" description="Helical" evidence="8">
    <location>
        <begin position="336"/>
        <end position="363"/>
    </location>
</feature>
<dbReference type="Pfam" id="PF12704">
    <property type="entry name" value="MacB_PCD"/>
    <property type="match status" value="1"/>
</dbReference>
<evidence type="ECO:0000259" key="10">
    <source>
        <dbReference type="Pfam" id="PF12704"/>
    </source>
</evidence>
<evidence type="ECO:0000256" key="2">
    <source>
        <dbReference type="ARBA" id="ARBA00022475"/>
    </source>
</evidence>
<evidence type="ECO:0000313" key="11">
    <source>
        <dbReference type="EMBL" id="MBP2321150.1"/>
    </source>
</evidence>
<evidence type="ECO:0000259" key="9">
    <source>
        <dbReference type="Pfam" id="PF02687"/>
    </source>
</evidence>
<evidence type="ECO:0000256" key="7">
    <source>
        <dbReference type="SAM" id="MobiDB-lite"/>
    </source>
</evidence>
<dbReference type="PANTHER" id="PTHR30572">
    <property type="entry name" value="MEMBRANE COMPONENT OF TRANSPORTER-RELATED"/>
    <property type="match status" value="1"/>
</dbReference>
<feature type="transmembrane region" description="Helical" evidence="8">
    <location>
        <begin position="288"/>
        <end position="313"/>
    </location>
</feature>
<evidence type="ECO:0000313" key="12">
    <source>
        <dbReference type="Proteomes" id="UP001519332"/>
    </source>
</evidence>
<protein>
    <submittedName>
        <fullName evidence="11">ABC transport system permease protein</fullName>
    </submittedName>
</protein>
<evidence type="ECO:0000256" key="5">
    <source>
        <dbReference type="ARBA" id="ARBA00023136"/>
    </source>
</evidence>
<sequence>MTTIMDRPADAEPLPSPHRLGSGDMFRLGSHGMRTRPLRAVLSALGIAIGIAAMIAVVSIPASSSKALSDKLAALGPNMLVIKPGKSFMGQDAPLPKTAVPMIQRIGPVTAAGATGNIATTVRRNDQIDPGETSGLAVYAAEQNLLDVLNGKVHSGKWLDPVSAKYPTAVLGSVAATRLGMDNIDPARPPQVWLGGQWFTVVGILAELPLAPEIERSVLVGWDVAQQRLAFTGNPGTVYVRAQDNQVQNVRRVLAATASPEHPNEVEVALPSEALEAQNLAQESYSALFLALGGVALLVGGVGVANTMVISVLERRREIGLRRALGATRRQIRGQFLAESVLLSGLGGLVGVVLGVGVTAAYALSQSWPAVLPPIALFGGVAIAALVGAIAGAYPAMRAALLTPTSALA</sequence>
<dbReference type="InterPro" id="IPR050250">
    <property type="entry name" value="Macrolide_Exporter_MacB"/>
</dbReference>
<evidence type="ECO:0000256" key="1">
    <source>
        <dbReference type="ARBA" id="ARBA00004651"/>
    </source>
</evidence>
<dbReference type="EMBL" id="JAGINW010000001">
    <property type="protein sequence ID" value="MBP2321150.1"/>
    <property type="molecule type" value="Genomic_DNA"/>
</dbReference>
<organism evidence="11 12">
    <name type="scientific">Kibdelosporangium banguiense</name>
    <dbReference type="NCBI Taxonomy" id="1365924"/>
    <lineage>
        <taxon>Bacteria</taxon>
        <taxon>Bacillati</taxon>
        <taxon>Actinomycetota</taxon>
        <taxon>Actinomycetes</taxon>
        <taxon>Pseudonocardiales</taxon>
        <taxon>Pseudonocardiaceae</taxon>
        <taxon>Kibdelosporangium</taxon>
    </lineage>
</organism>
<feature type="region of interest" description="Disordered" evidence="7">
    <location>
        <begin position="1"/>
        <end position="22"/>
    </location>
</feature>
<name>A0ABS4T9P7_9PSEU</name>
<dbReference type="Pfam" id="PF02687">
    <property type="entry name" value="FtsX"/>
    <property type="match status" value="1"/>
</dbReference>
<keyword evidence="2" id="KW-1003">Cell membrane</keyword>
<proteinExistence type="inferred from homology"/>
<feature type="transmembrane region" description="Helical" evidence="8">
    <location>
        <begin position="40"/>
        <end position="62"/>
    </location>
</feature>
<feature type="domain" description="MacB-like periplasmic core" evidence="10">
    <location>
        <begin position="41"/>
        <end position="249"/>
    </location>
</feature>
<comment type="similarity">
    <text evidence="6">Belongs to the ABC-4 integral membrane protein family.</text>
</comment>
<evidence type="ECO:0000256" key="4">
    <source>
        <dbReference type="ARBA" id="ARBA00022989"/>
    </source>
</evidence>
<feature type="domain" description="ABC3 transporter permease C-terminal" evidence="9">
    <location>
        <begin position="292"/>
        <end position="400"/>
    </location>
</feature>
<feature type="transmembrane region" description="Helical" evidence="8">
    <location>
        <begin position="375"/>
        <end position="394"/>
    </location>
</feature>
<dbReference type="Proteomes" id="UP001519332">
    <property type="component" value="Unassembled WGS sequence"/>
</dbReference>
<comment type="caution">
    <text evidence="11">The sequence shown here is derived from an EMBL/GenBank/DDBJ whole genome shotgun (WGS) entry which is preliminary data.</text>
</comment>
<keyword evidence="12" id="KW-1185">Reference proteome</keyword>
<dbReference type="PANTHER" id="PTHR30572:SF4">
    <property type="entry name" value="ABC TRANSPORTER PERMEASE YTRF"/>
    <property type="match status" value="1"/>
</dbReference>
<evidence type="ECO:0000256" key="3">
    <source>
        <dbReference type="ARBA" id="ARBA00022692"/>
    </source>
</evidence>
<dbReference type="InterPro" id="IPR025857">
    <property type="entry name" value="MacB_PCD"/>
</dbReference>
<comment type="subcellular location">
    <subcellularLocation>
        <location evidence="1">Cell membrane</location>
        <topology evidence="1">Multi-pass membrane protein</topology>
    </subcellularLocation>
</comment>